<protein>
    <submittedName>
        <fullName evidence="2">Uncharacterized protein</fullName>
    </submittedName>
</protein>
<feature type="compositionally biased region" description="Polar residues" evidence="1">
    <location>
        <begin position="268"/>
        <end position="277"/>
    </location>
</feature>
<feature type="compositionally biased region" description="Basic residues" evidence="1">
    <location>
        <begin position="45"/>
        <end position="70"/>
    </location>
</feature>
<reference evidence="2" key="1">
    <citation type="submission" date="2020-06" db="EMBL/GenBank/DDBJ databases">
        <authorList>
            <consortium name="Plant Systems Biology data submission"/>
        </authorList>
    </citation>
    <scope>NUCLEOTIDE SEQUENCE</scope>
    <source>
        <strain evidence="2">D6</strain>
    </source>
</reference>
<feature type="compositionally biased region" description="Low complexity" evidence="1">
    <location>
        <begin position="1"/>
        <end position="16"/>
    </location>
</feature>
<sequence>MTGIMSSSNSSSMRSSLHLPAGANRCRADSGSTYSSSDTSNRSKTSSRRRSHRPRGCRGGSSRKKRRGGKVPKEIVGVEVSNGSTLGASTTVIHDGASTIANQGTSNEASGNNTSVSSSTTTSSNSAAGGKPSQGNAEKVLLKGTTVTESSKTKGTLVCFAAEEDFHPQTEFSDENAGRRSLPHHQASRSSSGNKYMPLTSNAATLSTNNEANKTSSVLPPLKPKTSSTSSASCLPPLQESIKSLLVAREQSSTSTSATRSSLPASSNDPIRNTTNHGGQGYASNDTAASNATATNSPPAQILPPLYQPEPETAQQAPSSEPSYPPAGPNIYALQSTTSRNNSDINNSYLLHNNNNNNNGIAPNSSYPYMGMGDYQQPAQGRGHQLYHSYDNHNRYNQYGANQQQSSNTALLQLHQQQSQQHQQLVQNHASGNSYNNNFVSNENKYESAEEYHSSFHTENNPENSHYSATTTTNNTLKSFRSKRSSNHAAPGSTTAAAYRNERIEKQRQMMAGGGSLFVTSPKSFLMGWKSDDMPRM</sequence>
<evidence type="ECO:0000313" key="3">
    <source>
        <dbReference type="Proteomes" id="UP001153069"/>
    </source>
</evidence>
<feature type="compositionally biased region" description="Low complexity" evidence="1">
    <location>
        <begin position="30"/>
        <end position="44"/>
    </location>
</feature>
<feature type="compositionally biased region" description="Low complexity" evidence="1">
    <location>
        <begin position="283"/>
        <end position="300"/>
    </location>
</feature>
<feature type="compositionally biased region" description="Polar residues" evidence="1">
    <location>
        <begin position="313"/>
        <end position="322"/>
    </location>
</feature>
<dbReference type="EMBL" id="CAICTM010000451">
    <property type="protein sequence ID" value="CAB9510777.1"/>
    <property type="molecule type" value="Genomic_DNA"/>
</dbReference>
<organism evidence="2 3">
    <name type="scientific">Seminavis robusta</name>
    <dbReference type="NCBI Taxonomy" id="568900"/>
    <lineage>
        <taxon>Eukaryota</taxon>
        <taxon>Sar</taxon>
        <taxon>Stramenopiles</taxon>
        <taxon>Ochrophyta</taxon>
        <taxon>Bacillariophyta</taxon>
        <taxon>Bacillariophyceae</taxon>
        <taxon>Bacillariophycidae</taxon>
        <taxon>Naviculales</taxon>
        <taxon>Naviculaceae</taxon>
        <taxon>Seminavis</taxon>
    </lineage>
</organism>
<accession>A0A9N8HFF0</accession>
<feature type="compositionally biased region" description="Low complexity" evidence="1">
    <location>
        <begin position="224"/>
        <end position="238"/>
    </location>
</feature>
<feature type="compositionally biased region" description="Polar residues" evidence="1">
    <location>
        <begin position="99"/>
        <end position="108"/>
    </location>
</feature>
<evidence type="ECO:0000313" key="2">
    <source>
        <dbReference type="EMBL" id="CAB9510777.1"/>
    </source>
</evidence>
<name>A0A9N8HFF0_9STRA</name>
<proteinExistence type="predicted"/>
<keyword evidence="3" id="KW-1185">Reference proteome</keyword>
<gene>
    <name evidence="2" type="ORF">SEMRO_452_G145910.1</name>
</gene>
<feature type="compositionally biased region" description="Low complexity" evidence="1">
    <location>
        <begin position="252"/>
        <end position="267"/>
    </location>
</feature>
<evidence type="ECO:0000256" key="1">
    <source>
        <dbReference type="SAM" id="MobiDB-lite"/>
    </source>
</evidence>
<comment type="caution">
    <text evidence="2">The sequence shown here is derived from an EMBL/GenBank/DDBJ whole genome shotgun (WGS) entry which is preliminary data.</text>
</comment>
<feature type="region of interest" description="Disordered" evidence="1">
    <location>
        <begin position="1"/>
        <end position="137"/>
    </location>
</feature>
<dbReference type="AlphaFoldDB" id="A0A9N8HFF0"/>
<feature type="compositionally biased region" description="Polar residues" evidence="1">
    <location>
        <begin position="81"/>
        <end position="92"/>
    </location>
</feature>
<dbReference type="Proteomes" id="UP001153069">
    <property type="component" value="Unassembled WGS sequence"/>
</dbReference>
<dbReference type="OrthoDB" id="49578at2759"/>
<feature type="compositionally biased region" description="Polar residues" evidence="1">
    <location>
        <begin position="188"/>
        <end position="218"/>
    </location>
</feature>
<feature type="compositionally biased region" description="Low complexity" evidence="1">
    <location>
        <begin position="109"/>
        <end position="130"/>
    </location>
</feature>
<feature type="region of interest" description="Disordered" evidence="1">
    <location>
        <begin position="171"/>
        <end position="334"/>
    </location>
</feature>